<gene>
    <name evidence="13" type="primary">LOC100897203</name>
</gene>
<dbReference type="InterPro" id="IPR013780">
    <property type="entry name" value="Glyco_hydro_b"/>
</dbReference>
<keyword evidence="4" id="KW-0472">Membrane</keyword>
<dbReference type="InterPro" id="IPR048395">
    <property type="entry name" value="Glyco_hydro_31_C"/>
</dbReference>
<dbReference type="KEGG" id="goe:100897203"/>
<dbReference type="GO" id="GO:0004558">
    <property type="term" value="F:alpha-1,4-glucosidase activity"/>
    <property type="evidence" value="ECO:0007669"/>
    <property type="project" value="TreeGrafter"/>
</dbReference>
<dbReference type="SUPFAM" id="SSF74650">
    <property type="entry name" value="Galactose mutarotase-like"/>
    <property type="match status" value="1"/>
</dbReference>
<evidence type="ECO:0000313" key="13">
    <source>
        <dbReference type="RefSeq" id="XP_028967664.1"/>
    </source>
</evidence>
<comment type="caution">
    <text evidence="8">Lacks conserved residue(s) required for the propagation of feature annotation.</text>
</comment>
<keyword evidence="3 9" id="KW-0378">Hydrolase</keyword>
<protein>
    <submittedName>
        <fullName evidence="13">Lysosomal alpha-glucosidase</fullName>
    </submittedName>
</protein>
<organism evidence="12 13">
    <name type="scientific">Galendromus occidentalis</name>
    <name type="common">western predatory mite</name>
    <dbReference type="NCBI Taxonomy" id="34638"/>
    <lineage>
        <taxon>Eukaryota</taxon>
        <taxon>Metazoa</taxon>
        <taxon>Ecdysozoa</taxon>
        <taxon>Arthropoda</taxon>
        <taxon>Chelicerata</taxon>
        <taxon>Arachnida</taxon>
        <taxon>Acari</taxon>
        <taxon>Parasitiformes</taxon>
        <taxon>Mesostigmata</taxon>
        <taxon>Gamasina</taxon>
        <taxon>Phytoseioidea</taxon>
        <taxon>Phytoseiidae</taxon>
        <taxon>Typhlodrominae</taxon>
        <taxon>Galendromus</taxon>
    </lineage>
</organism>
<sequence>MRALVFVALCASLAVGDPQCDLSSALEKFDCFPQDSSNEEECIERGCCWRDTNEFNGEPRKFPPLSEPFCYYPRNYQGYKVLNQTSTEGGLVVYLERVFPSLVDVDISLIRVEVIHQSDEILRIRFVDPLSRRWEPPLPAPPPPKENVIPKYVVRITDDTRLEVTRFIEYHGGNKLIDLDLASLVYTDHFLQISSRLPSNVVYGLGEHKGSLRRSTNFSRFTFYNEDRAPEYNARLYGTHPFYINIEPDGQANGMWLLNSNAMDIILQPTPAITYRPVGGILDFFLFVGPSPANVVEQYQQMIGKPKMIPYWSLGFHLCRFGYKGVDHTRQILRSNLDAGVRIDVQWNDIDYMEDRNDFTLDKTHYKDLGSFVDELHRDGRHYVLIIDPAVSGSEEPGAYPPYDRGLDYDVFVKDAKGQVVRGKVWNRKSSVFPDFTHPNSTAYWTEMISNFHEEVAIDGAWIDMNEPSNMIDGHMDEGCPSDFEIVYTPGDEPLKTKTLCMSDRHYWSEHYNVHNMYGFTEAIATYHALAAARPRKRPFIISRSSFSGHGFYAGHWTGDVFSTWTDLKDSVPGFLEFSFYGIPMVGVDICGFNGNTTVDLCARWHALGAFYPFSRNHNTDDALAQDPASLGEKVVTVTKNAYYWRYKLLPHLYTLFYRAHVDGDTVARPLFFEYPRDSNTYDIDEQFLWGDSLMVVPALHENQKTINAYFPRGIWYDLQNRTATVDAPLQGKYITIPAYEDTINFFMRGGRAVFYQEPGDTTTDSREKPYGLYIFLSHESYAMGELYIDDGESIDAVENRENSLITVLANDREILLGNESRKPIDNQLDRIHFYGVTAKPTGMTVNYQPFTDFQYDASRQILTIYNMDAALTFITITITYP</sequence>
<dbReference type="Gene3D" id="2.60.40.1180">
    <property type="entry name" value="Golgi alpha-mannosidase II"/>
    <property type="match status" value="2"/>
</dbReference>
<feature type="signal peptide" evidence="10">
    <location>
        <begin position="1"/>
        <end position="16"/>
    </location>
</feature>
<dbReference type="Pfam" id="PF01055">
    <property type="entry name" value="Glyco_hydro_31_2nd"/>
    <property type="match status" value="1"/>
</dbReference>
<evidence type="ECO:0000256" key="6">
    <source>
        <dbReference type="ARBA" id="ARBA00023180"/>
    </source>
</evidence>
<feature type="chain" id="PRO_5042526934" evidence="10">
    <location>
        <begin position="17"/>
        <end position="882"/>
    </location>
</feature>
<dbReference type="InterPro" id="IPR030459">
    <property type="entry name" value="Glyco_hydro_31_CS"/>
</dbReference>
<comment type="subcellular location">
    <subcellularLocation>
        <location evidence="1">Membrane</location>
    </subcellularLocation>
</comment>
<dbReference type="PANTHER" id="PTHR22762:SF131">
    <property type="entry name" value="GLYCOSIDE HYDROLASE FAMILY 31 N-TERMINAL DOMAIN-CONTAINING PROTEIN"/>
    <property type="match status" value="1"/>
</dbReference>
<dbReference type="SUPFAM" id="SSF51445">
    <property type="entry name" value="(Trans)glycosidases"/>
    <property type="match status" value="1"/>
</dbReference>
<dbReference type="InterPro" id="IPR044913">
    <property type="entry name" value="P_trefoil_dom_sf"/>
</dbReference>
<accession>A0AAJ7WHU6</accession>
<dbReference type="Pfam" id="PF00088">
    <property type="entry name" value="Trefoil"/>
    <property type="match status" value="1"/>
</dbReference>
<evidence type="ECO:0000256" key="9">
    <source>
        <dbReference type="RuleBase" id="RU361185"/>
    </source>
</evidence>
<dbReference type="InterPro" id="IPR017853">
    <property type="entry name" value="GH"/>
</dbReference>
<dbReference type="CDD" id="cd06602">
    <property type="entry name" value="GH31_MGAM_SI_GAA"/>
    <property type="match status" value="1"/>
</dbReference>
<dbReference type="PROSITE" id="PS51448">
    <property type="entry name" value="P_TREFOIL_2"/>
    <property type="match status" value="1"/>
</dbReference>
<evidence type="ECO:0000313" key="12">
    <source>
        <dbReference type="Proteomes" id="UP000694867"/>
    </source>
</evidence>
<dbReference type="PANTHER" id="PTHR22762">
    <property type="entry name" value="ALPHA-GLUCOSIDASE"/>
    <property type="match status" value="1"/>
</dbReference>
<evidence type="ECO:0000256" key="7">
    <source>
        <dbReference type="ARBA" id="ARBA00023295"/>
    </source>
</evidence>
<dbReference type="SUPFAM" id="SSF57492">
    <property type="entry name" value="Trefoil"/>
    <property type="match status" value="1"/>
</dbReference>
<comment type="similarity">
    <text evidence="2 9">Belongs to the glycosyl hydrolase 31 family.</text>
</comment>
<dbReference type="Gene3D" id="3.20.20.80">
    <property type="entry name" value="Glycosidases"/>
    <property type="match status" value="1"/>
</dbReference>
<keyword evidence="12" id="KW-1185">Reference proteome</keyword>
<dbReference type="InterPro" id="IPR025887">
    <property type="entry name" value="Glyco_hydro_31_N_dom"/>
</dbReference>
<feature type="domain" description="P-type" evidence="11">
    <location>
        <begin position="18"/>
        <end position="74"/>
    </location>
</feature>
<dbReference type="Gene3D" id="2.60.40.1760">
    <property type="entry name" value="glycosyl hydrolase (family 31)"/>
    <property type="match status" value="1"/>
</dbReference>
<keyword evidence="5" id="KW-1015">Disulfide bond</keyword>
<dbReference type="FunFam" id="2.60.40.1180:FF:000001">
    <property type="entry name" value="Maltase-glucoamylase, intestinal"/>
    <property type="match status" value="1"/>
</dbReference>
<evidence type="ECO:0000256" key="8">
    <source>
        <dbReference type="PROSITE-ProRule" id="PRU00779"/>
    </source>
</evidence>
<evidence type="ECO:0000259" key="11">
    <source>
        <dbReference type="PROSITE" id="PS51448"/>
    </source>
</evidence>
<dbReference type="GO" id="GO:0005975">
    <property type="term" value="P:carbohydrate metabolic process"/>
    <property type="evidence" value="ECO:0007669"/>
    <property type="project" value="InterPro"/>
</dbReference>
<keyword evidence="10" id="KW-0732">Signal</keyword>
<name>A0AAJ7WHU6_9ACAR</name>
<dbReference type="Pfam" id="PF21365">
    <property type="entry name" value="Glyco_hydro_31_3rd"/>
    <property type="match status" value="1"/>
</dbReference>
<dbReference type="GO" id="GO:0016020">
    <property type="term" value="C:membrane"/>
    <property type="evidence" value="ECO:0007669"/>
    <property type="project" value="UniProtKB-SubCell"/>
</dbReference>
<dbReference type="RefSeq" id="XP_028967664.1">
    <property type="nucleotide sequence ID" value="XM_029111831.1"/>
</dbReference>
<dbReference type="InterPro" id="IPR000322">
    <property type="entry name" value="Glyco_hydro_31_TIM"/>
</dbReference>
<evidence type="ECO:0000256" key="2">
    <source>
        <dbReference type="ARBA" id="ARBA00007806"/>
    </source>
</evidence>
<dbReference type="SUPFAM" id="SSF51011">
    <property type="entry name" value="Glycosyl hydrolase domain"/>
    <property type="match status" value="1"/>
</dbReference>
<proteinExistence type="inferred from homology"/>
<evidence type="ECO:0000256" key="1">
    <source>
        <dbReference type="ARBA" id="ARBA00004370"/>
    </source>
</evidence>
<dbReference type="Proteomes" id="UP000694867">
    <property type="component" value="Unplaced"/>
</dbReference>
<dbReference type="CDD" id="cd00111">
    <property type="entry name" value="Trefoil"/>
    <property type="match status" value="1"/>
</dbReference>
<dbReference type="Gene3D" id="4.10.110.10">
    <property type="entry name" value="Spasmolytic Protein, domain 1"/>
    <property type="match status" value="1"/>
</dbReference>
<evidence type="ECO:0000256" key="5">
    <source>
        <dbReference type="ARBA" id="ARBA00023157"/>
    </source>
</evidence>
<dbReference type="GeneID" id="100897203"/>
<evidence type="ECO:0000256" key="3">
    <source>
        <dbReference type="ARBA" id="ARBA00022801"/>
    </source>
</evidence>
<dbReference type="GO" id="GO:0030246">
    <property type="term" value="F:carbohydrate binding"/>
    <property type="evidence" value="ECO:0007669"/>
    <property type="project" value="InterPro"/>
</dbReference>
<dbReference type="PROSITE" id="PS00707">
    <property type="entry name" value="GLYCOSYL_HYDROL_F31_2"/>
    <property type="match status" value="1"/>
</dbReference>
<dbReference type="InterPro" id="IPR011013">
    <property type="entry name" value="Gal_mutarotase_sf_dom"/>
</dbReference>
<dbReference type="CDD" id="cd14752">
    <property type="entry name" value="GH31_N"/>
    <property type="match status" value="1"/>
</dbReference>
<dbReference type="SMART" id="SM00018">
    <property type="entry name" value="PD"/>
    <property type="match status" value="1"/>
</dbReference>
<keyword evidence="7 9" id="KW-0326">Glycosidase</keyword>
<reference evidence="13" key="1">
    <citation type="submission" date="2025-08" db="UniProtKB">
        <authorList>
            <consortium name="RefSeq"/>
        </authorList>
    </citation>
    <scope>IDENTIFICATION</scope>
</reference>
<dbReference type="Pfam" id="PF13802">
    <property type="entry name" value="Gal_mutarotas_2"/>
    <property type="match status" value="1"/>
</dbReference>
<dbReference type="AlphaFoldDB" id="A0AAJ7WHU6"/>
<keyword evidence="6" id="KW-0325">Glycoprotein</keyword>
<evidence type="ECO:0000256" key="10">
    <source>
        <dbReference type="SAM" id="SignalP"/>
    </source>
</evidence>
<evidence type="ECO:0000256" key="4">
    <source>
        <dbReference type="ARBA" id="ARBA00023136"/>
    </source>
</evidence>
<dbReference type="InterPro" id="IPR000519">
    <property type="entry name" value="P_trefoil_dom"/>
</dbReference>